<evidence type="ECO:0000313" key="3">
    <source>
        <dbReference type="Proteomes" id="UP000230447"/>
    </source>
</evidence>
<evidence type="ECO:0000256" key="1">
    <source>
        <dbReference type="SAM" id="Coils"/>
    </source>
</evidence>
<dbReference type="AlphaFoldDB" id="A0A2G9ZFI7"/>
<feature type="non-terminal residue" evidence="2">
    <location>
        <position position="176"/>
    </location>
</feature>
<reference evidence="2 3" key="1">
    <citation type="submission" date="2017-09" db="EMBL/GenBank/DDBJ databases">
        <title>Depth-based differentiation of microbial function through sediment-hosted aquifers and enrichment of novel symbionts in the deep terrestrial subsurface.</title>
        <authorList>
            <person name="Probst A.J."/>
            <person name="Ladd B."/>
            <person name="Jarett J.K."/>
            <person name="Geller-Mcgrath D.E."/>
            <person name="Sieber C.M."/>
            <person name="Emerson J.B."/>
            <person name="Anantharaman K."/>
            <person name="Thomas B.C."/>
            <person name="Malmstrom R."/>
            <person name="Stieglmeier M."/>
            <person name="Klingl A."/>
            <person name="Woyke T."/>
            <person name="Ryan C.M."/>
            <person name="Banfield J.F."/>
        </authorList>
    </citation>
    <scope>NUCLEOTIDE SEQUENCE [LARGE SCALE GENOMIC DNA]</scope>
    <source>
        <strain evidence="2">CG23_combo_of_CG06-09_8_20_14_all_37_87_8</strain>
    </source>
</reference>
<dbReference type="InterPro" id="IPR036366">
    <property type="entry name" value="PGBDSf"/>
</dbReference>
<feature type="coiled-coil region" evidence="1">
    <location>
        <begin position="32"/>
        <end position="59"/>
    </location>
</feature>
<evidence type="ECO:0000313" key="2">
    <source>
        <dbReference type="EMBL" id="PIP31871.1"/>
    </source>
</evidence>
<name>A0A2G9ZFI7_9BACT</name>
<organism evidence="2 3">
    <name type="scientific">bacterium (Candidatus Gribaldobacteria) CG23_combo_of_CG06-09_8_20_14_all_37_87_8</name>
    <dbReference type="NCBI Taxonomy" id="2014278"/>
    <lineage>
        <taxon>Bacteria</taxon>
        <taxon>Candidatus Gribaldobacteria</taxon>
    </lineage>
</organism>
<keyword evidence="1" id="KW-0175">Coiled coil</keyword>
<dbReference type="EMBL" id="PCSB01000024">
    <property type="protein sequence ID" value="PIP31871.1"/>
    <property type="molecule type" value="Genomic_DNA"/>
</dbReference>
<protein>
    <recommendedName>
        <fullName evidence="4">Peptidoglycan binding-like domain-containing protein</fullName>
    </recommendedName>
</protein>
<accession>A0A2G9ZFI7</accession>
<comment type="caution">
    <text evidence="2">The sequence shown here is derived from an EMBL/GenBank/DDBJ whole genome shotgun (WGS) entry which is preliminary data.</text>
</comment>
<evidence type="ECO:0008006" key="4">
    <source>
        <dbReference type="Google" id="ProtNLM"/>
    </source>
</evidence>
<sequence>MLNKKIVKSILLVGLVLVCVVGFSPKARAITASELQTQITALLAQLASLQQQLAGIQGNQGVAWCHSFNANLRIGDKGSEIQELVKALGKENILMQGGCSEGGACQSFDEYVASIVSEFQEKYASEILKSYGLKHGTGFVGVSTRAKLNKLYGCNNQPVACTADAKQCPDGSYVSR</sequence>
<gene>
    <name evidence="2" type="ORF">COX24_01235</name>
</gene>
<dbReference type="Gene3D" id="1.10.101.10">
    <property type="entry name" value="PGBD-like superfamily/PGBD"/>
    <property type="match status" value="1"/>
</dbReference>
<dbReference type="Proteomes" id="UP000230447">
    <property type="component" value="Unassembled WGS sequence"/>
</dbReference>
<proteinExistence type="predicted"/>